<comment type="subcellular location">
    <subcellularLocation>
        <location evidence="1 8">Cell membrane</location>
        <topology evidence="1 8">Multi-pass membrane protein</topology>
    </subcellularLocation>
</comment>
<evidence type="ECO:0000256" key="6">
    <source>
        <dbReference type="ARBA" id="ARBA00022989"/>
    </source>
</evidence>
<evidence type="ECO:0000313" key="10">
    <source>
        <dbReference type="Proteomes" id="UP001140979"/>
    </source>
</evidence>
<dbReference type="AlphaFoldDB" id="A0A9X4IU23"/>
<dbReference type="InterPro" id="IPR052017">
    <property type="entry name" value="TSUP"/>
</dbReference>
<comment type="similarity">
    <text evidence="2 8">Belongs to the 4-toluene sulfonate uptake permease (TSUP) (TC 2.A.102) family.</text>
</comment>
<dbReference type="GO" id="GO:0005886">
    <property type="term" value="C:plasma membrane"/>
    <property type="evidence" value="ECO:0007669"/>
    <property type="project" value="UniProtKB-SubCell"/>
</dbReference>
<comment type="caution">
    <text evidence="9">The sequence shown here is derived from an EMBL/GenBank/DDBJ whole genome shotgun (WGS) entry which is preliminary data.</text>
</comment>
<evidence type="ECO:0000256" key="2">
    <source>
        <dbReference type="ARBA" id="ARBA00009142"/>
    </source>
</evidence>
<keyword evidence="3" id="KW-0813">Transport</keyword>
<reference evidence="9" key="1">
    <citation type="submission" date="2022-02" db="EMBL/GenBank/DDBJ databases">
        <title>Emergence and expansion in Europe of a Vibrio aestuarianus clonal complex pathogenic for oysters.</title>
        <authorList>
            <person name="Mesnil A."/>
            <person name="Travers M.-A."/>
        </authorList>
    </citation>
    <scope>NUCLEOTIDE SEQUENCE</scope>
    <source>
        <strain evidence="9">19_064_11T1</strain>
    </source>
</reference>
<evidence type="ECO:0000256" key="8">
    <source>
        <dbReference type="RuleBase" id="RU363041"/>
    </source>
</evidence>
<feature type="transmembrane region" description="Helical" evidence="8">
    <location>
        <begin position="65"/>
        <end position="86"/>
    </location>
</feature>
<evidence type="ECO:0000256" key="7">
    <source>
        <dbReference type="ARBA" id="ARBA00023136"/>
    </source>
</evidence>
<proteinExistence type="inferred from homology"/>
<feature type="transmembrane region" description="Helical" evidence="8">
    <location>
        <begin position="190"/>
        <end position="207"/>
    </location>
</feature>
<name>A0A9X4IU23_9VIBR</name>
<keyword evidence="4 8" id="KW-1003">Cell membrane</keyword>
<keyword evidence="7 8" id="KW-0472">Membrane</keyword>
<keyword evidence="6 8" id="KW-1133">Transmembrane helix</keyword>
<evidence type="ECO:0000256" key="4">
    <source>
        <dbReference type="ARBA" id="ARBA00022475"/>
    </source>
</evidence>
<feature type="transmembrane region" description="Helical" evidence="8">
    <location>
        <begin position="159"/>
        <end position="184"/>
    </location>
</feature>
<feature type="transmembrane region" description="Helical" evidence="8">
    <location>
        <begin position="12"/>
        <end position="36"/>
    </location>
</feature>
<sequence length="242" mass="26193">MSLEYVYASLAGLAFVTSLITAIIGMGGGVLLLAILPSFVPPSALIPVHGAVQLSSNLSRFLFDIRSTCFTALGQFFVGSIIGAYLGSQLFNEIDFSIIPLLISAFILFVLWFPIEKVISKIPGKYFSIGIVQTSLALYVGATGPLSTSILIKDGYKPIEVIVTNAAINTIINIFKIVVFIYLGFVFYDFVFHVIVMSIFAIIGSYVGSKLRIGINIILARKVLIGVITTVCLKNIVTYFIG</sequence>
<dbReference type="PANTHER" id="PTHR30269">
    <property type="entry name" value="TRANSMEMBRANE PROTEIN YFCA"/>
    <property type="match status" value="1"/>
</dbReference>
<protein>
    <recommendedName>
        <fullName evidence="8">Probable membrane transporter protein</fullName>
    </recommendedName>
</protein>
<dbReference type="Pfam" id="PF01925">
    <property type="entry name" value="TauE"/>
    <property type="match status" value="1"/>
</dbReference>
<evidence type="ECO:0000256" key="1">
    <source>
        <dbReference type="ARBA" id="ARBA00004651"/>
    </source>
</evidence>
<dbReference type="RefSeq" id="WP_274683476.1">
    <property type="nucleotide sequence ID" value="NZ_JAKNBA010000023.1"/>
</dbReference>
<gene>
    <name evidence="9" type="ORF">L9W94_13135</name>
</gene>
<dbReference type="Proteomes" id="UP001140979">
    <property type="component" value="Unassembled WGS sequence"/>
</dbReference>
<organism evidence="9 10">
    <name type="scientific">Vibrio aestuarianus</name>
    <dbReference type="NCBI Taxonomy" id="28171"/>
    <lineage>
        <taxon>Bacteria</taxon>
        <taxon>Pseudomonadati</taxon>
        <taxon>Pseudomonadota</taxon>
        <taxon>Gammaproteobacteria</taxon>
        <taxon>Vibrionales</taxon>
        <taxon>Vibrionaceae</taxon>
        <taxon>Vibrio</taxon>
    </lineage>
</organism>
<keyword evidence="5 8" id="KW-0812">Transmembrane</keyword>
<evidence type="ECO:0000313" key="9">
    <source>
        <dbReference type="EMBL" id="MDE1243074.1"/>
    </source>
</evidence>
<dbReference type="PANTHER" id="PTHR30269:SF37">
    <property type="entry name" value="MEMBRANE TRANSPORTER PROTEIN"/>
    <property type="match status" value="1"/>
</dbReference>
<feature type="transmembrane region" description="Helical" evidence="8">
    <location>
        <begin position="127"/>
        <end position="152"/>
    </location>
</feature>
<dbReference type="EMBL" id="JAKNBA010000023">
    <property type="protein sequence ID" value="MDE1243074.1"/>
    <property type="molecule type" value="Genomic_DNA"/>
</dbReference>
<evidence type="ECO:0000256" key="5">
    <source>
        <dbReference type="ARBA" id="ARBA00022692"/>
    </source>
</evidence>
<accession>A0A9X4IU23</accession>
<feature type="transmembrane region" description="Helical" evidence="8">
    <location>
        <begin position="98"/>
        <end position="115"/>
    </location>
</feature>
<dbReference type="InterPro" id="IPR002781">
    <property type="entry name" value="TM_pro_TauE-like"/>
</dbReference>
<feature type="transmembrane region" description="Helical" evidence="8">
    <location>
        <begin position="219"/>
        <end position="241"/>
    </location>
</feature>
<evidence type="ECO:0000256" key="3">
    <source>
        <dbReference type="ARBA" id="ARBA00022448"/>
    </source>
</evidence>